<dbReference type="KEGG" id="uvi:66066098"/>
<evidence type="ECO:0000313" key="1">
    <source>
        <dbReference type="EMBL" id="QUC21078.1"/>
    </source>
</evidence>
<dbReference type="AlphaFoldDB" id="A0A8E5MHZ8"/>
<evidence type="ECO:0000313" key="2">
    <source>
        <dbReference type="Proteomes" id="UP000027002"/>
    </source>
</evidence>
<dbReference type="EMBL" id="CP072756">
    <property type="protein sequence ID" value="QUC21078.1"/>
    <property type="molecule type" value="Genomic_DNA"/>
</dbReference>
<organism evidence="1 2">
    <name type="scientific">Ustilaginoidea virens</name>
    <name type="common">Rice false smut fungus</name>
    <name type="synonym">Villosiclava virens</name>
    <dbReference type="NCBI Taxonomy" id="1159556"/>
    <lineage>
        <taxon>Eukaryota</taxon>
        <taxon>Fungi</taxon>
        <taxon>Dikarya</taxon>
        <taxon>Ascomycota</taxon>
        <taxon>Pezizomycotina</taxon>
        <taxon>Sordariomycetes</taxon>
        <taxon>Hypocreomycetidae</taxon>
        <taxon>Hypocreales</taxon>
        <taxon>Clavicipitaceae</taxon>
        <taxon>Ustilaginoidea</taxon>
    </lineage>
</organism>
<keyword evidence="2" id="KW-1185">Reference proteome</keyword>
<dbReference type="GeneID" id="66066098"/>
<sequence>MGPSQHRRAGRFFGDSLFSHPASFSPSRVTETPTAILCRSSSVIDPNPHRPLQTVGVTQKCLILVTSANFLQTLRDDSVGGDL</sequence>
<name>A0A8E5MHZ8_USTVR</name>
<protein>
    <submittedName>
        <fullName evidence="1">Uncharacterized protein</fullName>
    </submittedName>
</protein>
<accession>A0A8E5MHZ8</accession>
<proteinExistence type="predicted"/>
<gene>
    <name evidence="1" type="ORF">UV8b_05321</name>
</gene>
<reference evidence="1" key="1">
    <citation type="submission" date="2020-03" db="EMBL/GenBank/DDBJ databases">
        <title>A mixture of massive structural variations and highly conserved coding sequences in Ustilaginoidea virens genome.</title>
        <authorList>
            <person name="Zhang K."/>
            <person name="Zhao Z."/>
            <person name="Zhang Z."/>
            <person name="Li Y."/>
            <person name="Hsiang T."/>
            <person name="Sun W."/>
        </authorList>
    </citation>
    <scope>NUCLEOTIDE SEQUENCE</scope>
    <source>
        <strain evidence="1">UV-8b</strain>
    </source>
</reference>
<dbReference type="RefSeq" id="XP_042998751.1">
    <property type="nucleotide sequence ID" value="XM_043142818.1"/>
</dbReference>
<dbReference type="Proteomes" id="UP000027002">
    <property type="component" value="Chromosome 4"/>
</dbReference>